<feature type="domain" description="EF-hand" evidence="3">
    <location>
        <begin position="50"/>
        <end position="85"/>
    </location>
</feature>
<dbReference type="CDD" id="cd00213">
    <property type="entry name" value="S-100"/>
    <property type="match status" value="1"/>
</dbReference>
<dbReference type="GO" id="GO:0048471">
    <property type="term" value="C:perinuclear region of cytoplasm"/>
    <property type="evidence" value="ECO:0007669"/>
    <property type="project" value="TreeGrafter"/>
</dbReference>
<dbReference type="PaxDb" id="30732-ENSOMEP00000006533"/>
<dbReference type="Ensembl" id="ENSOMET00000005653.1">
    <property type="protein sequence ID" value="ENSOMEP00000006533.1"/>
    <property type="gene ID" value="ENSOMEG00000007606.1"/>
</dbReference>
<dbReference type="SMART" id="SM01394">
    <property type="entry name" value="S_100"/>
    <property type="match status" value="1"/>
</dbReference>
<dbReference type="InterPro" id="IPR013787">
    <property type="entry name" value="S100_Ca-bd_sub"/>
</dbReference>
<keyword evidence="5" id="KW-1185">Reference proteome</keyword>
<organism evidence="4 5">
    <name type="scientific">Oryzias melastigma</name>
    <name type="common">Marine medaka</name>
    <dbReference type="NCBI Taxonomy" id="30732"/>
    <lineage>
        <taxon>Eukaryota</taxon>
        <taxon>Metazoa</taxon>
        <taxon>Chordata</taxon>
        <taxon>Craniata</taxon>
        <taxon>Vertebrata</taxon>
        <taxon>Euteleostomi</taxon>
        <taxon>Actinopterygii</taxon>
        <taxon>Neopterygii</taxon>
        <taxon>Teleostei</taxon>
        <taxon>Neoteleostei</taxon>
        <taxon>Acanthomorphata</taxon>
        <taxon>Ovalentaria</taxon>
        <taxon>Atherinomorphae</taxon>
        <taxon>Beloniformes</taxon>
        <taxon>Adrianichthyidae</taxon>
        <taxon>Oryziinae</taxon>
        <taxon>Oryzias</taxon>
    </lineage>
</organism>
<evidence type="ECO:0000259" key="3">
    <source>
        <dbReference type="PROSITE" id="PS50222"/>
    </source>
</evidence>
<reference evidence="4" key="2">
    <citation type="submission" date="2025-09" db="UniProtKB">
        <authorList>
            <consortium name="Ensembl"/>
        </authorList>
    </citation>
    <scope>IDENTIFICATION</scope>
</reference>
<accession>A0A3B3BNH7</accession>
<dbReference type="PANTHER" id="PTHR11639">
    <property type="entry name" value="S100 CALCIUM-BINDING PROTEIN"/>
    <property type="match status" value="1"/>
</dbReference>
<dbReference type="GO" id="GO:0005615">
    <property type="term" value="C:extracellular space"/>
    <property type="evidence" value="ECO:0007669"/>
    <property type="project" value="TreeGrafter"/>
</dbReference>
<dbReference type="InterPro" id="IPR018247">
    <property type="entry name" value="EF_Hand_1_Ca_BS"/>
</dbReference>
<dbReference type="AlphaFoldDB" id="A0A3B3BNH7"/>
<evidence type="ECO:0000313" key="5">
    <source>
        <dbReference type="Proteomes" id="UP000261560"/>
    </source>
</evidence>
<protein>
    <submittedName>
        <fullName evidence="4">Protein S100-A6-like</fullName>
    </submittedName>
</protein>
<dbReference type="GO" id="GO:0005509">
    <property type="term" value="F:calcium ion binding"/>
    <property type="evidence" value="ECO:0007669"/>
    <property type="project" value="InterPro"/>
</dbReference>
<dbReference type="PROSITE" id="PS50222">
    <property type="entry name" value="EF_HAND_2"/>
    <property type="match status" value="1"/>
</dbReference>
<dbReference type="GO" id="GO:0048306">
    <property type="term" value="F:calcium-dependent protein binding"/>
    <property type="evidence" value="ECO:0007669"/>
    <property type="project" value="TreeGrafter"/>
</dbReference>
<dbReference type="Pfam" id="PF01023">
    <property type="entry name" value="S_100"/>
    <property type="match status" value="1"/>
</dbReference>
<dbReference type="PANTHER" id="PTHR11639:SF126">
    <property type="entry name" value="S100 CALCIUM-BINDING PROTEIN W"/>
    <property type="match status" value="1"/>
</dbReference>
<dbReference type="InterPro" id="IPR002048">
    <property type="entry name" value="EF_hand_dom"/>
</dbReference>
<dbReference type="GeneTree" id="ENSGT01140000282871"/>
<keyword evidence="2" id="KW-0106">Calcium</keyword>
<name>A0A3B3BNH7_ORYME</name>
<reference evidence="4" key="1">
    <citation type="submission" date="2025-08" db="UniProtKB">
        <authorList>
            <consortium name="Ensembl"/>
        </authorList>
    </citation>
    <scope>IDENTIFICATION</scope>
</reference>
<dbReference type="Pfam" id="PF00036">
    <property type="entry name" value="EF-hand_1"/>
    <property type="match status" value="1"/>
</dbReference>
<keyword evidence="1" id="KW-0479">Metal-binding</keyword>
<dbReference type="InterPro" id="IPR011992">
    <property type="entry name" value="EF-hand-dom_pair"/>
</dbReference>
<dbReference type="GO" id="GO:0046914">
    <property type="term" value="F:transition metal ion binding"/>
    <property type="evidence" value="ECO:0007669"/>
    <property type="project" value="InterPro"/>
</dbReference>
<dbReference type="Gene3D" id="1.10.238.10">
    <property type="entry name" value="EF-hand"/>
    <property type="match status" value="1"/>
</dbReference>
<proteinExistence type="predicted"/>
<evidence type="ECO:0000256" key="1">
    <source>
        <dbReference type="ARBA" id="ARBA00022723"/>
    </source>
</evidence>
<dbReference type="SUPFAM" id="SSF47473">
    <property type="entry name" value="EF-hand"/>
    <property type="match status" value="1"/>
</dbReference>
<dbReference type="InterPro" id="IPR034325">
    <property type="entry name" value="S-100_dom"/>
</dbReference>
<dbReference type="PROSITE" id="PS00018">
    <property type="entry name" value="EF_HAND_1"/>
    <property type="match status" value="1"/>
</dbReference>
<evidence type="ECO:0000313" key="4">
    <source>
        <dbReference type="Ensembl" id="ENSOMEP00000006533.1"/>
    </source>
</evidence>
<evidence type="ECO:0000256" key="2">
    <source>
        <dbReference type="ARBA" id="ARBA00022837"/>
    </source>
</evidence>
<sequence length="109" mass="12603">MARMEQAIKDMVDMFLEYANGDGKLNKDELKNMIQKEIQNPDAHLTTFNLCAVDFDKAMERMDKNRDGEIDFKEFLKCMSCMAKCYYKKKTGKDNDCHANQPCRISGST</sequence>
<dbReference type="SMART" id="SM00054">
    <property type="entry name" value="EFh"/>
    <property type="match status" value="2"/>
</dbReference>
<dbReference type="Proteomes" id="UP000261560">
    <property type="component" value="Unplaced"/>
</dbReference>